<dbReference type="PANTHER" id="PTHR48050">
    <property type="entry name" value="STEROL 3-BETA-GLUCOSYLTRANSFERASE"/>
    <property type="match status" value="1"/>
</dbReference>
<dbReference type="Proteomes" id="UP000199682">
    <property type="component" value="Unassembled WGS sequence"/>
</dbReference>
<dbReference type="InterPro" id="IPR050426">
    <property type="entry name" value="Glycosyltransferase_28"/>
</dbReference>
<dbReference type="GO" id="GO:0008194">
    <property type="term" value="F:UDP-glycosyltransferase activity"/>
    <property type="evidence" value="ECO:0007669"/>
    <property type="project" value="InterPro"/>
</dbReference>
<name>A0A1G9QRK1_9PSEU</name>
<reference evidence="2" key="1">
    <citation type="submission" date="2016-10" db="EMBL/GenBank/DDBJ databases">
        <authorList>
            <person name="Varghese N."/>
            <person name="Submissions S."/>
        </authorList>
    </citation>
    <scope>NUCLEOTIDE SEQUENCE [LARGE SCALE GENOMIC DNA]</scope>
    <source>
        <strain evidence="2">DSM 44796</strain>
    </source>
</reference>
<dbReference type="Gene3D" id="3.40.50.2000">
    <property type="entry name" value="Glycogen Phosphorylase B"/>
    <property type="match status" value="2"/>
</dbReference>
<proteinExistence type="predicted"/>
<dbReference type="AlphaFoldDB" id="A0A1G9QRK1"/>
<dbReference type="GO" id="GO:0019899">
    <property type="term" value="F:enzyme binding"/>
    <property type="evidence" value="ECO:0007669"/>
    <property type="project" value="TreeGrafter"/>
</dbReference>
<evidence type="ECO:0000313" key="1">
    <source>
        <dbReference type="EMBL" id="SDM12895.1"/>
    </source>
</evidence>
<dbReference type="SUPFAM" id="SSF53756">
    <property type="entry name" value="UDP-Glycosyltransferase/glycogen phosphorylase"/>
    <property type="match status" value="1"/>
</dbReference>
<dbReference type="Pfam" id="PF00201">
    <property type="entry name" value="UDPGT"/>
    <property type="match status" value="1"/>
</dbReference>
<protein>
    <submittedName>
        <fullName evidence="1">N-glycosyltransferase</fullName>
    </submittedName>
</protein>
<gene>
    <name evidence="1" type="ORF">SAMN04488074_11715</name>
</gene>
<accession>A0A1G9QRK1</accession>
<dbReference type="PANTHER" id="PTHR48050:SF13">
    <property type="entry name" value="STEROL 3-BETA-GLUCOSYLTRANSFERASE UGT80A2"/>
    <property type="match status" value="1"/>
</dbReference>
<keyword evidence="1" id="KW-0808">Transferase</keyword>
<evidence type="ECO:0000313" key="2">
    <source>
        <dbReference type="Proteomes" id="UP000199682"/>
    </source>
</evidence>
<dbReference type="GO" id="GO:0017000">
    <property type="term" value="P:antibiotic biosynthetic process"/>
    <property type="evidence" value="ECO:0007669"/>
    <property type="project" value="UniProtKB-ARBA"/>
</dbReference>
<organism evidence="1 2">
    <name type="scientific">Lentzea albidocapillata subsp. violacea</name>
    <dbReference type="NCBI Taxonomy" id="128104"/>
    <lineage>
        <taxon>Bacteria</taxon>
        <taxon>Bacillati</taxon>
        <taxon>Actinomycetota</taxon>
        <taxon>Actinomycetes</taxon>
        <taxon>Pseudonocardiales</taxon>
        <taxon>Pseudonocardiaceae</taxon>
        <taxon>Lentzea</taxon>
    </lineage>
</organism>
<dbReference type="CDD" id="cd03784">
    <property type="entry name" value="GT1_Gtf-like"/>
    <property type="match status" value="1"/>
</dbReference>
<dbReference type="InterPro" id="IPR002213">
    <property type="entry name" value="UDP_glucos_trans"/>
</dbReference>
<dbReference type="EMBL" id="FNET01000017">
    <property type="protein sequence ID" value="SDM12895.1"/>
    <property type="molecule type" value="Genomic_DNA"/>
</dbReference>
<sequence length="378" mass="40537">MEAGDDSVTMTSSISQLYPVVPGAKLVLVRVLLTSLPIHSHLMPTMVPLARAFRQRGHEAVIATGPAMAHLEHTVVMPDISAPSDLGPPPPWIPERDGVLKVPLWSDALVVASAANILDFARTWRPDVIVRETSEYGGQIAAEVLGIPHALIDIAPFAPLEIPLLDELVDKVRARFQVGATEPVLTAGLTPASWHPAQHHFRVPIEQGDEDEGPEIVASFGTNAQWLMPGSTLPHVVVEALGEVSARAVVAIGHGAWTGPRPSNVRLAPEIPQQRLLGTAKVFVTHAGYSGVREALTAGVPMVAMPLFADQPRNADRIQDLGVGVRVDVKGLTATVLAERIQHVLNTRRYHDAAENLAAQTIDLEVFTSIPDHLVSAV</sequence>